<dbReference type="Proteomes" id="UP001229421">
    <property type="component" value="Unassembled WGS sequence"/>
</dbReference>
<evidence type="ECO:0000313" key="1">
    <source>
        <dbReference type="EMBL" id="KAK1426248.1"/>
    </source>
</evidence>
<gene>
    <name evidence="1" type="ORF">QVD17_14918</name>
</gene>
<name>A0AAD8KRC6_TARER</name>
<dbReference type="AlphaFoldDB" id="A0AAD8KRC6"/>
<proteinExistence type="predicted"/>
<dbReference type="EMBL" id="JAUHHV010000004">
    <property type="protein sequence ID" value="KAK1426248.1"/>
    <property type="molecule type" value="Genomic_DNA"/>
</dbReference>
<protein>
    <submittedName>
        <fullName evidence="1">Uncharacterized protein</fullName>
    </submittedName>
</protein>
<reference evidence="1" key="1">
    <citation type="journal article" date="2023" name="bioRxiv">
        <title>Improved chromosome-level genome assembly for marigold (Tagetes erecta).</title>
        <authorList>
            <person name="Jiang F."/>
            <person name="Yuan L."/>
            <person name="Wang S."/>
            <person name="Wang H."/>
            <person name="Xu D."/>
            <person name="Wang A."/>
            <person name="Fan W."/>
        </authorList>
    </citation>
    <scope>NUCLEOTIDE SEQUENCE</scope>
    <source>
        <strain evidence="1">WSJ</strain>
        <tissue evidence="1">Leaf</tissue>
    </source>
</reference>
<organism evidence="1 2">
    <name type="scientific">Tagetes erecta</name>
    <name type="common">African marigold</name>
    <dbReference type="NCBI Taxonomy" id="13708"/>
    <lineage>
        <taxon>Eukaryota</taxon>
        <taxon>Viridiplantae</taxon>
        <taxon>Streptophyta</taxon>
        <taxon>Embryophyta</taxon>
        <taxon>Tracheophyta</taxon>
        <taxon>Spermatophyta</taxon>
        <taxon>Magnoliopsida</taxon>
        <taxon>eudicotyledons</taxon>
        <taxon>Gunneridae</taxon>
        <taxon>Pentapetalae</taxon>
        <taxon>asterids</taxon>
        <taxon>campanulids</taxon>
        <taxon>Asterales</taxon>
        <taxon>Asteraceae</taxon>
        <taxon>Asteroideae</taxon>
        <taxon>Heliantheae alliance</taxon>
        <taxon>Tageteae</taxon>
        <taxon>Tagetes</taxon>
    </lineage>
</organism>
<evidence type="ECO:0000313" key="2">
    <source>
        <dbReference type="Proteomes" id="UP001229421"/>
    </source>
</evidence>
<sequence length="75" mass="8728">MHVNYVLQITKVVARSPSGFQYDSKNVADEEIKVAWNKSKSIEASYMYIHTQWKRLGKPMMLLQNFLLVLLLLLS</sequence>
<comment type="caution">
    <text evidence="1">The sequence shown here is derived from an EMBL/GenBank/DDBJ whole genome shotgun (WGS) entry which is preliminary data.</text>
</comment>
<accession>A0AAD8KRC6</accession>
<keyword evidence="2" id="KW-1185">Reference proteome</keyword>